<dbReference type="OrthoDB" id="354at2759"/>
<keyword evidence="4 8" id="KW-0805">Transcription regulation</keyword>
<protein>
    <recommendedName>
        <fullName evidence="8">General transcription and DNA repair factor IIH subunit TFB5</fullName>
    </recommendedName>
</protein>
<proteinExistence type="inferred from homology"/>
<gene>
    <name evidence="9" type="ORF">M0811_00353</name>
</gene>
<dbReference type="PANTHER" id="PTHR28580">
    <property type="entry name" value="GENERAL TRANSCRIPTION FACTOR IIH SUBUNIT 5"/>
    <property type="match status" value="1"/>
</dbReference>
<dbReference type="GO" id="GO:0000439">
    <property type="term" value="C:transcription factor TFIIH core complex"/>
    <property type="evidence" value="ECO:0007669"/>
    <property type="project" value="UniProtKB-UniRule"/>
</dbReference>
<dbReference type="InterPro" id="IPR009400">
    <property type="entry name" value="TFIIH_TTDA/Tfb5"/>
</dbReference>
<evidence type="ECO:0000256" key="8">
    <source>
        <dbReference type="RuleBase" id="RU368032"/>
    </source>
</evidence>
<organism evidence="9 10">
    <name type="scientific">Anaeramoeba ignava</name>
    <name type="common">Anaerobic marine amoeba</name>
    <dbReference type="NCBI Taxonomy" id="1746090"/>
    <lineage>
        <taxon>Eukaryota</taxon>
        <taxon>Metamonada</taxon>
        <taxon>Anaeramoebidae</taxon>
        <taxon>Anaeramoeba</taxon>
    </lineage>
</organism>
<comment type="caution">
    <text evidence="9">The sequence shown here is derived from an EMBL/GenBank/DDBJ whole genome shotgun (WGS) entry which is preliminary data.</text>
</comment>
<evidence type="ECO:0000313" key="9">
    <source>
        <dbReference type="EMBL" id="KAJ5077033.1"/>
    </source>
</evidence>
<dbReference type="SUPFAM" id="SSF142897">
    <property type="entry name" value="TFB5-like"/>
    <property type="match status" value="1"/>
</dbReference>
<evidence type="ECO:0000256" key="6">
    <source>
        <dbReference type="ARBA" id="ARBA00023204"/>
    </source>
</evidence>
<comment type="similarity">
    <text evidence="2 8">Belongs to the TFB5 family.</text>
</comment>
<keyword evidence="7 8" id="KW-0539">Nucleus</keyword>
<keyword evidence="6 8" id="KW-0234">DNA repair</keyword>
<sequence length="80" mass="9348">MVRYTKGLLLECDPTIKKYITKLNEESQEKFIIHDLGPTLLLINPSAKEMIQRKVDQLHDTNTYTKLEEMEKKISKGNLK</sequence>
<dbReference type="SMART" id="SM01395">
    <property type="entry name" value="Tbf5"/>
    <property type="match status" value="1"/>
</dbReference>
<keyword evidence="5 8" id="KW-0804">Transcription</keyword>
<dbReference type="Pfam" id="PF06331">
    <property type="entry name" value="Tfb5"/>
    <property type="match status" value="1"/>
</dbReference>
<dbReference type="OMA" id="VKCDPAM"/>
<evidence type="ECO:0000256" key="7">
    <source>
        <dbReference type="ARBA" id="ARBA00023242"/>
    </source>
</evidence>
<dbReference type="GO" id="GO:0006367">
    <property type="term" value="P:transcription initiation at RNA polymerase II promoter"/>
    <property type="evidence" value="ECO:0007669"/>
    <property type="project" value="UniProtKB-UniRule"/>
</dbReference>
<dbReference type="Proteomes" id="UP001149090">
    <property type="component" value="Unassembled WGS sequence"/>
</dbReference>
<dbReference type="GO" id="GO:0005675">
    <property type="term" value="C:transcription factor TFIIH holo complex"/>
    <property type="evidence" value="ECO:0007669"/>
    <property type="project" value="TreeGrafter"/>
</dbReference>
<comment type="function">
    <text evidence="8">In NER, TFIIH acts by opening DNA around the lesion to allow the excision of the damaged oligonucleotide and its replacement by a new DNA fragment. In transcription, TFIIH has an essential role in transcription initiation. When the pre-initiation complex (PIC) has been established, TFIIH is required for promoter opening and promoter escape.</text>
</comment>
<evidence type="ECO:0000256" key="2">
    <source>
        <dbReference type="ARBA" id="ARBA00007470"/>
    </source>
</evidence>
<keyword evidence="3 8" id="KW-0227">DNA damage</keyword>
<dbReference type="InterPro" id="IPR035935">
    <property type="entry name" value="TFB5-like_sf"/>
</dbReference>
<dbReference type="PANTHER" id="PTHR28580:SF1">
    <property type="entry name" value="GENERAL TRANSCRIPTION FACTOR IIH SUBUNIT 5"/>
    <property type="match status" value="1"/>
</dbReference>
<keyword evidence="10" id="KW-1185">Reference proteome</keyword>
<evidence type="ECO:0000256" key="4">
    <source>
        <dbReference type="ARBA" id="ARBA00023015"/>
    </source>
</evidence>
<comment type="subcellular location">
    <subcellularLocation>
        <location evidence="1 8">Nucleus</location>
    </subcellularLocation>
</comment>
<evidence type="ECO:0000256" key="5">
    <source>
        <dbReference type="ARBA" id="ARBA00023163"/>
    </source>
</evidence>
<evidence type="ECO:0000256" key="3">
    <source>
        <dbReference type="ARBA" id="ARBA00022763"/>
    </source>
</evidence>
<evidence type="ECO:0000313" key="10">
    <source>
        <dbReference type="Proteomes" id="UP001149090"/>
    </source>
</evidence>
<dbReference type="GO" id="GO:0006294">
    <property type="term" value="P:nucleotide-excision repair, preincision complex assembly"/>
    <property type="evidence" value="ECO:0007669"/>
    <property type="project" value="TreeGrafter"/>
</dbReference>
<evidence type="ECO:0000256" key="1">
    <source>
        <dbReference type="ARBA" id="ARBA00004123"/>
    </source>
</evidence>
<dbReference type="Gene3D" id="3.30.70.1220">
    <property type="entry name" value="TFB5-like"/>
    <property type="match status" value="1"/>
</dbReference>
<name>A0A9Q0LT94_ANAIG</name>
<dbReference type="EMBL" id="JAPDFW010000059">
    <property type="protein sequence ID" value="KAJ5077033.1"/>
    <property type="molecule type" value="Genomic_DNA"/>
</dbReference>
<reference evidence="9" key="1">
    <citation type="submission" date="2022-10" db="EMBL/GenBank/DDBJ databases">
        <title>Novel sulphate-reducing endosymbionts in the free-living metamonad Anaeramoeba.</title>
        <authorList>
            <person name="Jerlstrom-Hultqvist J."/>
            <person name="Cepicka I."/>
            <person name="Gallot-Lavallee L."/>
            <person name="Salas-Leiva D."/>
            <person name="Curtis B.A."/>
            <person name="Zahonova K."/>
            <person name="Pipaliya S."/>
            <person name="Dacks J."/>
            <person name="Roger A.J."/>
        </authorList>
    </citation>
    <scope>NUCLEOTIDE SEQUENCE</scope>
    <source>
        <strain evidence="9">BMAN</strain>
    </source>
</reference>
<dbReference type="AlphaFoldDB" id="A0A9Q0LT94"/>
<accession>A0A9Q0LT94</accession>
<comment type="subunit">
    <text evidence="8">Component of the 7-subunit TFIIH core complex.</text>
</comment>